<name>A0A0N4Z3W2_PARTI</name>
<dbReference type="WBParaSite" id="PTRK_0000167400.1">
    <property type="protein sequence ID" value="PTRK_0000167400.1"/>
    <property type="gene ID" value="PTRK_0000167400"/>
</dbReference>
<dbReference type="AlphaFoldDB" id="A0A0N4Z3W2"/>
<evidence type="ECO:0000313" key="2">
    <source>
        <dbReference type="WBParaSite" id="PTRK_0000167400.1"/>
    </source>
</evidence>
<organism evidence="1 2">
    <name type="scientific">Parastrongyloides trichosuri</name>
    <name type="common">Possum-specific nematode worm</name>
    <dbReference type="NCBI Taxonomy" id="131310"/>
    <lineage>
        <taxon>Eukaryota</taxon>
        <taxon>Metazoa</taxon>
        <taxon>Ecdysozoa</taxon>
        <taxon>Nematoda</taxon>
        <taxon>Chromadorea</taxon>
        <taxon>Rhabditida</taxon>
        <taxon>Tylenchina</taxon>
        <taxon>Panagrolaimomorpha</taxon>
        <taxon>Strongyloidoidea</taxon>
        <taxon>Strongyloididae</taxon>
        <taxon>Parastrongyloides</taxon>
    </lineage>
</organism>
<dbReference type="Proteomes" id="UP000038045">
    <property type="component" value="Unplaced"/>
</dbReference>
<accession>A0A0N4Z3W2</accession>
<reference evidence="2" key="1">
    <citation type="submission" date="2017-02" db="UniProtKB">
        <authorList>
            <consortium name="WormBaseParasite"/>
        </authorList>
    </citation>
    <scope>IDENTIFICATION</scope>
</reference>
<sequence length="149" mass="17696">MLPCEEYQKNSVVAHEGDTPEDIFKMRVVNQNSGMFNDVNHNSFKKCIQNTLYYILETQKVANSTIFEGDSLKELERYIRNNVKVTLYQDLTQTILKLCDELQEIKIKWNSINLEEKNHCFYLIYNQIEEVDKLIRTLSKYCEKNQETL</sequence>
<protein>
    <submittedName>
        <fullName evidence="2">Mediator complex subunit 7</fullName>
    </submittedName>
</protein>
<proteinExistence type="predicted"/>
<keyword evidence="1" id="KW-1185">Reference proteome</keyword>
<evidence type="ECO:0000313" key="1">
    <source>
        <dbReference type="Proteomes" id="UP000038045"/>
    </source>
</evidence>